<feature type="region of interest" description="Disordered" evidence="1">
    <location>
        <begin position="332"/>
        <end position="520"/>
    </location>
</feature>
<feature type="region of interest" description="Disordered" evidence="1">
    <location>
        <begin position="1"/>
        <end position="41"/>
    </location>
</feature>
<proteinExistence type="predicted"/>
<feature type="compositionally biased region" description="Low complexity" evidence="1">
    <location>
        <begin position="408"/>
        <end position="428"/>
    </location>
</feature>
<dbReference type="EMBL" id="LN714481">
    <property type="protein sequence ID" value="CEL66140.1"/>
    <property type="molecule type" value="Genomic_DNA"/>
</dbReference>
<protein>
    <submittedName>
        <fullName evidence="2">Uncharacterized protein</fullName>
    </submittedName>
</protein>
<feature type="compositionally biased region" description="Basic and acidic residues" evidence="1">
    <location>
        <begin position="216"/>
        <end position="251"/>
    </location>
</feature>
<feature type="compositionally biased region" description="Basic and acidic residues" evidence="1">
    <location>
        <begin position="118"/>
        <end position="132"/>
    </location>
</feature>
<feature type="compositionally biased region" description="Basic and acidic residues" evidence="1">
    <location>
        <begin position="279"/>
        <end position="306"/>
    </location>
</feature>
<feature type="compositionally biased region" description="Low complexity" evidence="1">
    <location>
        <begin position="450"/>
        <end position="461"/>
    </location>
</feature>
<feature type="compositionally biased region" description="Basic and acidic residues" evidence="1">
    <location>
        <begin position="388"/>
        <end position="403"/>
    </location>
</feature>
<gene>
    <name evidence="2" type="ORF">BN1204_019630</name>
</gene>
<feature type="compositionally biased region" description="Polar residues" evidence="1">
    <location>
        <begin position="484"/>
        <end position="503"/>
    </location>
</feature>
<feature type="compositionally biased region" description="Basic and acidic residues" evidence="1">
    <location>
        <begin position="157"/>
        <end position="166"/>
    </location>
</feature>
<feature type="compositionally biased region" description="Polar residues" evidence="1">
    <location>
        <begin position="433"/>
        <end position="442"/>
    </location>
</feature>
<feature type="compositionally biased region" description="Basic residues" evidence="1">
    <location>
        <begin position="1"/>
        <end position="37"/>
    </location>
</feature>
<dbReference type="AlphaFoldDB" id="A0A0F7UBY7"/>
<organism evidence="2">
    <name type="scientific">Neospora caninum (strain Liverpool)</name>
    <dbReference type="NCBI Taxonomy" id="572307"/>
    <lineage>
        <taxon>Eukaryota</taxon>
        <taxon>Sar</taxon>
        <taxon>Alveolata</taxon>
        <taxon>Apicomplexa</taxon>
        <taxon>Conoidasida</taxon>
        <taxon>Coccidia</taxon>
        <taxon>Eucoccidiorida</taxon>
        <taxon>Eimeriorina</taxon>
        <taxon>Sarcocystidae</taxon>
        <taxon>Neospora</taxon>
    </lineage>
</organism>
<feature type="compositionally biased region" description="Basic and acidic residues" evidence="1">
    <location>
        <begin position="173"/>
        <end position="185"/>
    </location>
</feature>
<name>A0A0F7UBY7_NEOCL</name>
<feature type="compositionally biased region" description="Basic residues" evidence="1">
    <location>
        <begin position="63"/>
        <end position="80"/>
    </location>
</feature>
<accession>A0A0F7UBY7</accession>
<feature type="compositionally biased region" description="Low complexity" evidence="1">
    <location>
        <begin position="203"/>
        <end position="215"/>
    </location>
</feature>
<feature type="region of interest" description="Disordered" evidence="1">
    <location>
        <begin position="60"/>
        <end position="313"/>
    </location>
</feature>
<evidence type="ECO:0000313" key="2">
    <source>
        <dbReference type="EMBL" id="CEL66140.1"/>
    </source>
</evidence>
<evidence type="ECO:0000256" key="1">
    <source>
        <dbReference type="SAM" id="MobiDB-lite"/>
    </source>
</evidence>
<sequence length="520" mass="57794">MSPKKAGKHIGRGSTPSRRRGGRGKSAKGQRRTKVQTRRANVTAASFLERSRQEMMRYNLAPKKAKKSASVKHARGKKPRANGANGVASGGRPTHLLPVRATGTDEVGEQELWASLRAFDEENRRVEREREERRRKKMGGQAADGRETAETGAAKAETAEERRAGKEAAQGGREPEGKKVTERDWSQLTRNERRKLRLRKEQLAAQSRRQASAESGARKEETQPESERNGRAKVPRAEEIQQSASEERTDGQAENESSLELVKTAKRYRSEVLDDEETVCEKKRRADPPQAVSKEEKEKTKGEKNRSGQCPIIRRKGETYAAFTKRVDAWARESLRTSSPSVPAPTERKASARESSRRRRSPAEEAGAASKADEEEESRAKRPVFGEVVDRPPELKQYKDSFARFKAKAQSSSAQSSALSPASPQLAKEGTASRKNPTTDQDAPSGELSQAYVQQVRAAYATVKEKRHEKAGEAKLKRGRENSGQDTSYTRPGWTPSSSSLYDSQWVGVGRYKPLGSEQE</sequence>
<feature type="compositionally biased region" description="Basic and acidic residues" evidence="1">
    <location>
        <begin position="346"/>
        <end position="355"/>
    </location>
</feature>
<reference evidence="2" key="1">
    <citation type="journal article" date="2015" name="PLoS ONE">
        <title>Comprehensive Evaluation of Toxoplasma gondii VEG and Neospora caninum LIV Genomes with Tachyzoite Stage Transcriptome and Proteome Defines Novel Transcript Features.</title>
        <authorList>
            <person name="Ramaprasad A."/>
            <person name="Mourier T."/>
            <person name="Naeem R."/>
            <person name="Malas T.B."/>
            <person name="Moussa E."/>
            <person name="Panigrahi A."/>
            <person name="Vermont S.J."/>
            <person name="Otto T.D."/>
            <person name="Wastling J."/>
            <person name="Pain A."/>
        </authorList>
    </citation>
    <scope>NUCLEOTIDE SEQUENCE</scope>
    <source>
        <strain evidence="2">Liverpool</strain>
    </source>
</reference>
<feature type="compositionally biased region" description="Basic and acidic residues" evidence="1">
    <location>
        <begin position="463"/>
        <end position="483"/>
    </location>
</feature>